<evidence type="ECO:0000313" key="10">
    <source>
        <dbReference type="Proteomes" id="UP000008792"/>
    </source>
</evidence>
<keyword evidence="3 8" id="KW-0812">Transmembrane</keyword>
<name>B4LGX2_DROVI</name>
<proteinExistence type="inferred from homology"/>
<keyword evidence="4 8" id="KW-1133">Transmembrane helix</keyword>
<evidence type="ECO:0000256" key="3">
    <source>
        <dbReference type="ARBA" id="ARBA00022692"/>
    </source>
</evidence>
<feature type="transmembrane region" description="Helical" evidence="8">
    <location>
        <begin position="466"/>
        <end position="488"/>
    </location>
</feature>
<evidence type="ECO:0000256" key="8">
    <source>
        <dbReference type="SAM" id="Phobius"/>
    </source>
</evidence>
<keyword evidence="5 8" id="KW-0472">Membrane</keyword>
<feature type="transmembrane region" description="Helical" evidence="8">
    <location>
        <begin position="189"/>
        <end position="211"/>
    </location>
</feature>
<feature type="transmembrane region" description="Helical" evidence="8">
    <location>
        <begin position="500"/>
        <end position="525"/>
    </location>
</feature>
<keyword evidence="10" id="KW-1185">Reference proteome</keyword>
<evidence type="ECO:0000313" key="9">
    <source>
        <dbReference type="EMBL" id="EDW68442.2"/>
    </source>
</evidence>
<dbReference type="EMBL" id="CH940647">
    <property type="protein sequence ID" value="EDW68442.2"/>
    <property type="molecule type" value="Genomic_DNA"/>
</dbReference>
<comment type="similarity">
    <text evidence="2">Belongs to the prominin family.</text>
</comment>
<evidence type="ECO:0000256" key="5">
    <source>
        <dbReference type="ARBA" id="ARBA00023136"/>
    </source>
</evidence>
<dbReference type="KEGG" id="dvi:6623137"/>
<evidence type="ECO:0008006" key="11">
    <source>
        <dbReference type="Google" id="ProtNLM"/>
    </source>
</evidence>
<dbReference type="eggNOG" id="KOG4331">
    <property type="taxonomic scope" value="Eukaryota"/>
</dbReference>
<reference evidence="9 10" key="1">
    <citation type="journal article" date="2007" name="Nature">
        <title>Evolution of genes and genomes on the Drosophila phylogeny.</title>
        <authorList>
            <consortium name="Drosophila 12 Genomes Consortium"/>
            <person name="Clark A.G."/>
            <person name="Eisen M.B."/>
            <person name="Smith D.R."/>
            <person name="Bergman C.M."/>
            <person name="Oliver B."/>
            <person name="Markow T.A."/>
            <person name="Kaufman T.C."/>
            <person name="Kellis M."/>
            <person name="Gelbart W."/>
            <person name="Iyer V.N."/>
            <person name="Pollard D.A."/>
            <person name="Sackton T.B."/>
            <person name="Larracuente A.M."/>
            <person name="Singh N.D."/>
            <person name="Abad J.P."/>
            <person name="Abt D.N."/>
            <person name="Adryan B."/>
            <person name="Aguade M."/>
            <person name="Akashi H."/>
            <person name="Anderson W.W."/>
            <person name="Aquadro C.F."/>
            <person name="Ardell D.H."/>
            <person name="Arguello R."/>
            <person name="Artieri C.G."/>
            <person name="Barbash D.A."/>
            <person name="Barker D."/>
            <person name="Barsanti P."/>
            <person name="Batterham P."/>
            <person name="Batzoglou S."/>
            <person name="Begun D."/>
            <person name="Bhutkar A."/>
            <person name="Blanco E."/>
            <person name="Bosak S.A."/>
            <person name="Bradley R.K."/>
            <person name="Brand A.D."/>
            <person name="Brent M.R."/>
            <person name="Brooks A.N."/>
            <person name="Brown R.H."/>
            <person name="Butlin R.K."/>
            <person name="Caggese C."/>
            <person name="Calvi B.R."/>
            <person name="Bernardo de Carvalho A."/>
            <person name="Caspi A."/>
            <person name="Castrezana S."/>
            <person name="Celniker S.E."/>
            <person name="Chang J.L."/>
            <person name="Chapple C."/>
            <person name="Chatterji S."/>
            <person name="Chinwalla A."/>
            <person name="Civetta A."/>
            <person name="Clifton S.W."/>
            <person name="Comeron J.M."/>
            <person name="Costello J.C."/>
            <person name="Coyne J.A."/>
            <person name="Daub J."/>
            <person name="David R.G."/>
            <person name="Delcher A.L."/>
            <person name="Delehaunty K."/>
            <person name="Do C.B."/>
            <person name="Ebling H."/>
            <person name="Edwards K."/>
            <person name="Eickbush T."/>
            <person name="Evans J.D."/>
            <person name="Filipski A."/>
            <person name="Findeiss S."/>
            <person name="Freyhult E."/>
            <person name="Fulton L."/>
            <person name="Fulton R."/>
            <person name="Garcia A.C."/>
            <person name="Gardiner A."/>
            <person name="Garfield D.A."/>
            <person name="Garvin B.E."/>
            <person name="Gibson G."/>
            <person name="Gilbert D."/>
            <person name="Gnerre S."/>
            <person name="Godfrey J."/>
            <person name="Good R."/>
            <person name="Gotea V."/>
            <person name="Gravely B."/>
            <person name="Greenberg A.J."/>
            <person name="Griffiths-Jones S."/>
            <person name="Gross S."/>
            <person name="Guigo R."/>
            <person name="Gustafson E.A."/>
            <person name="Haerty W."/>
            <person name="Hahn M.W."/>
            <person name="Halligan D.L."/>
            <person name="Halpern A.L."/>
            <person name="Halter G.M."/>
            <person name="Han M.V."/>
            <person name="Heger A."/>
            <person name="Hillier L."/>
            <person name="Hinrichs A.S."/>
            <person name="Holmes I."/>
            <person name="Hoskins R.A."/>
            <person name="Hubisz M.J."/>
            <person name="Hultmark D."/>
            <person name="Huntley M.A."/>
            <person name="Jaffe D.B."/>
            <person name="Jagadeeshan S."/>
            <person name="Jeck W.R."/>
            <person name="Johnson J."/>
            <person name="Jones C.D."/>
            <person name="Jordan W.C."/>
            <person name="Karpen G.H."/>
            <person name="Kataoka E."/>
            <person name="Keightley P.D."/>
            <person name="Kheradpour P."/>
            <person name="Kirkness E.F."/>
            <person name="Koerich L.B."/>
            <person name="Kristiansen K."/>
            <person name="Kudrna D."/>
            <person name="Kulathinal R.J."/>
            <person name="Kumar S."/>
            <person name="Kwok R."/>
            <person name="Lander E."/>
            <person name="Langley C.H."/>
            <person name="Lapoint R."/>
            <person name="Lazzaro B.P."/>
            <person name="Lee S.J."/>
            <person name="Levesque L."/>
            <person name="Li R."/>
            <person name="Lin C.F."/>
            <person name="Lin M.F."/>
            <person name="Lindblad-Toh K."/>
            <person name="Llopart A."/>
            <person name="Long M."/>
            <person name="Low L."/>
            <person name="Lozovsky E."/>
            <person name="Lu J."/>
            <person name="Luo M."/>
            <person name="Machado C.A."/>
            <person name="Makalowski W."/>
            <person name="Marzo M."/>
            <person name="Matsuda M."/>
            <person name="Matzkin L."/>
            <person name="McAllister B."/>
            <person name="McBride C.S."/>
            <person name="McKernan B."/>
            <person name="McKernan K."/>
            <person name="Mendez-Lago M."/>
            <person name="Minx P."/>
            <person name="Mollenhauer M.U."/>
            <person name="Montooth K."/>
            <person name="Mount S.M."/>
            <person name="Mu X."/>
            <person name="Myers E."/>
            <person name="Negre B."/>
            <person name="Newfeld S."/>
            <person name="Nielsen R."/>
            <person name="Noor M.A."/>
            <person name="O'Grady P."/>
            <person name="Pachter L."/>
            <person name="Papaceit M."/>
            <person name="Parisi M.J."/>
            <person name="Parisi M."/>
            <person name="Parts L."/>
            <person name="Pedersen J.S."/>
            <person name="Pesole G."/>
            <person name="Phillippy A.M."/>
            <person name="Ponting C.P."/>
            <person name="Pop M."/>
            <person name="Porcelli D."/>
            <person name="Powell J.R."/>
            <person name="Prohaska S."/>
            <person name="Pruitt K."/>
            <person name="Puig M."/>
            <person name="Quesneville H."/>
            <person name="Ram K.R."/>
            <person name="Rand D."/>
            <person name="Rasmussen M.D."/>
            <person name="Reed L.K."/>
            <person name="Reenan R."/>
            <person name="Reily A."/>
            <person name="Remington K.A."/>
            <person name="Rieger T.T."/>
            <person name="Ritchie M.G."/>
            <person name="Robin C."/>
            <person name="Rogers Y.H."/>
            <person name="Rohde C."/>
            <person name="Rozas J."/>
            <person name="Rubenfield M.J."/>
            <person name="Ruiz A."/>
            <person name="Russo S."/>
            <person name="Salzberg S.L."/>
            <person name="Sanchez-Gracia A."/>
            <person name="Saranga D.J."/>
            <person name="Sato H."/>
            <person name="Schaeffer S.W."/>
            <person name="Schatz M.C."/>
            <person name="Schlenke T."/>
            <person name="Schwartz R."/>
            <person name="Segarra C."/>
            <person name="Singh R.S."/>
            <person name="Sirot L."/>
            <person name="Sirota M."/>
            <person name="Sisneros N.B."/>
            <person name="Smith C.D."/>
            <person name="Smith T.F."/>
            <person name="Spieth J."/>
            <person name="Stage D.E."/>
            <person name="Stark A."/>
            <person name="Stephan W."/>
            <person name="Strausberg R.L."/>
            <person name="Strempel S."/>
            <person name="Sturgill D."/>
            <person name="Sutton G."/>
            <person name="Sutton G.G."/>
            <person name="Tao W."/>
            <person name="Teichmann S."/>
            <person name="Tobari Y.N."/>
            <person name="Tomimura Y."/>
            <person name="Tsolas J.M."/>
            <person name="Valente V.L."/>
            <person name="Venter E."/>
            <person name="Venter J.C."/>
            <person name="Vicario S."/>
            <person name="Vieira F.G."/>
            <person name="Vilella A.J."/>
            <person name="Villasante A."/>
            <person name="Walenz B."/>
            <person name="Wang J."/>
            <person name="Wasserman M."/>
            <person name="Watts T."/>
            <person name="Wilson D."/>
            <person name="Wilson R.K."/>
            <person name="Wing R.A."/>
            <person name="Wolfner M.F."/>
            <person name="Wong A."/>
            <person name="Wong G.K."/>
            <person name="Wu C.I."/>
            <person name="Wu G."/>
            <person name="Yamamoto D."/>
            <person name="Yang H.P."/>
            <person name="Yang S.P."/>
            <person name="Yorke J.A."/>
            <person name="Yoshida K."/>
            <person name="Zdobnov E."/>
            <person name="Zhang P."/>
            <person name="Zhang Y."/>
            <person name="Zimin A.V."/>
            <person name="Baldwin J."/>
            <person name="Abdouelleil A."/>
            <person name="Abdulkadir J."/>
            <person name="Abebe A."/>
            <person name="Abera B."/>
            <person name="Abreu J."/>
            <person name="Acer S.C."/>
            <person name="Aftuck L."/>
            <person name="Alexander A."/>
            <person name="An P."/>
            <person name="Anderson E."/>
            <person name="Anderson S."/>
            <person name="Arachi H."/>
            <person name="Azer M."/>
            <person name="Bachantsang P."/>
            <person name="Barry A."/>
            <person name="Bayul T."/>
            <person name="Berlin A."/>
            <person name="Bessette D."/>
            <person name="Bloom T."/>
            <person name="Blye J."/>
            <person name="Boguslavskiy L."/>
            <person name="Bonnet C."/>
            <person name="Boukhgalter B."/>
            <person name="Bourzgui I."/>
            <person name="Brown A."/>
            <person name="Cahill P."/>
            <person name="Channer S."/>
            <person name="Cheshatsang Y."/>
            <person name="Chuda L."/>
            <person name="Citroen M."/>
            <person name="Collymore A."/>
            <person name="Cooke P."/>
            <person name="Costello M."/>
            <person name="D'Aco K."/>
            <person name="Daza R."/>
            <person name="De Haan G."/>
            <person name="DeGray S."/>
            <person name="DeMaso C."/>
            <person name="Dhargay N."/>
            <person name="Dooley K."/>
            <person name="Dooley E."/>
            <person name="Doricent M."/>
            <person name="Dorje P."/>
            <person name="Dorjee K."/>
            <person name="Dupes A."/>
            <person name="Elong R."/>
            <person name="Falk J."/>
            <person name="Farina A."/>
            <person name="Faro S."/>
            <person name="Ferguson D."/>
            <person name="Fisher S."/>
            <person name="Foley C.D."/>
            <person name="Franke A."/>
            <person name="Friedrich D."/>
            <person name="Gadbois L."/>
            <person name="Gearin G."/>
            <person name="Gearin C.R."/>
            <person name="Giannoukos G."/>
            <person name="Goode T."/>
            <person name="Graham J."/>
            <person name="Grandbois E."/>
            <person name="Grewal S."/>
            <person name="Gyaltsen K."/>
            <person name="Hafez N."/>
            <person name="Hagos B."/>
            <person name="Hall J."/>
            <person name="Henson C."/>
            <person name="Hollinger A."/>
            <person name="Honan T."/>
            <person name="Huard M.D."/>
            <person name="Hughes L."/>
            <person name="Hurhula B."/>
            <person name="Husby M.E."/>
            <person name="Kamat A."/>
            <person name="Kanga B."/>
            <person name="Kashin S."/>
            <person name="Khazanovich D."/>
            <person name="Kisner P."/>
            <person name="Lance K."/>
            <person name="Lara M."/>
            <person name="Lee W."/>
            <person name="Lennon N."/>
            <person name="Letendre F."/>
            <person name="LeVine R."/>
            <person name="Lipovsky A."/>
            <person name="Liu X."/>
            <person name="Liu J."/>
            <person name="Liu S."/>
            <person name="Lokyitsang T."/>
            <person name="Lokyitsang Y."/>
            <person name="Lubonja R."/>
            <person name="Lui A."/>
            <person name="MacDonald P."/>
            <person name="Magnisalis V."/>
            <person name="Maru K."/>
            <person name="Matthews C."/>
            <person name="McCusker W."/>
            <person name="McDonough S."/>
            <person name="Mehta T."/>
            <person name="Meldrim J."/>
            <person name="Meneus L."/>
            <person name="Mihai O."/>
            <person name="Mihalev A."/>
            <person name="Mihova T."/>
            <person name="Mittelman R."/>
            <person name="Mlenga V."/>
            <person name="Montmayeur A."/>
            <person name="Mulrain L."/>
            <person name="Navidi A."/>
            <person name="Naylor J."/>
            <person name="Negash T."/>
            <person name="Nguyen T."/>
            <person name="Nguyen N."/>
            <person name="Nicol R."/>
            <person name="Norbu C."/>
            <person name="Norbu N."/>
            <person name="Novod N."/>
            <person name="O'Neill B."/>
            <person name="Osman S."/>
            <person name="Markiewicz E."/>
            <person name="Oyono O.L."/>
            <person name="Patti C."/>
            <person name="Phunkhang P."/>
            <person name="Pierre F."/>
            <person name="Priest M."/>
            <person name="Raghuraman S."/>
            <person name="Rege F."/>
            <person name="Reyes R."/>
            <person name="Rise C."/>
            <person name="Rogov P."/>
            <person name="Ross K."/>
            <person name="Ryan E."/>
            <person name="Settipalli S."/>
            <person name="Shea T."/>
            <person name="Sherpa N."/>
            <person name="Shi L."/>
            <person name="Shih D."/>
            <person name="Sparrow T."/>
            <person name="Spaulding J."/>
            <person name="Stalker J."/>
            <person name="Stange-Thomann N."/>
            <person name="Stavropoulos S."/>
            <person name="Stone C."/>
            <person name="Strader C."/>
            <person name="Tesfaye S."/>
            <person name="Thomson T."/>
            <person name="Thoulutsang Y."/>
            <person name="Thoulutsang D."/>
            <person name="Topham K."/>
            <person name="Topping I."/>
            <person name="Tsamla T."/>
            <person name="Vassiliev H."/>
            <person name="Vo A."/>
            <person name="Wangchuk T."/>
            <person name="Wangdi T."/>
            <person name="Weiand M."/>
            <person name="Wilkinson J."/>
            <person name="Wilson A."/>
            <person name="Yadav S."/>
            <person name="Young G."/>
            <person name="Yu Q."/>
            <person name="Zembek L."/>
            <person name="Zhong D."/>
            <person name="Zimmer A."/>
            <person name="Zwirko Z."/>
            <person name="Jaffe D.B."/>
            <person name="Alvarez P."/>
            <person name="Brockman W."/>
            <person name="Butler J."/>
            <person name="Chin C."/>
            <person name="Gnerre S."/>
            <person name="Grabherr M."/>
            <person name="Kleber M."/>
            <person name="Mauceli E."/>
            <person name="MacCallum I."/>
        </authorList>
    </citation>
    <scope>NUCLEOTIDE SEQUENCE [LARGE SCALE GENOMIC DNA]</scope>
    <source>
        <strain evidence="10">Tucson 15010-1051.87</strain>
    </source>
</reference>
<sequence length="959" mass="108358">MAVEARPRRYSIGYTKLSRYAKVVAIVSCLVLFALIGPGAGEEWHDTNEGHGTTHEQLGQQHYPSADLTVYKSKIRYTIELNRTSWNIKPAFNLSQFFFDHTITDTPSLPRGYLAVKNGDTLVMGPKVVDNDWSDLLGQYFLLILWVIILVVLIILIPFLAVCYCCFCCCRRCKRGCGPCDEANDKRRALICAVILALLLVFILLGAIIGYTSNRGLDRGLAETASTVRRGNEDTCRFLEDVNAHIHHIFVYNYEELEAHLTDMLNNAHHHIFLDLADTSESNAIEHLDRIFDNMKEARALMKQVVALDKDLRFYSTQLRDGVRGAKRDVNYACSNLISNNKCKQFLRNSELEFVDTSSCLHLDNMPNTTLFLEGIEQIIKDDVAIIPKKALERFQDIASKIETAMNQVIPPLLHDINQGREKFRIQAANIHRTIESVISDIHMRTLRSTESFEDVYEKFGKSRSYINALVCIFLLVIVILMAVGLICGCTRSKPTGATCLLMGIILIFAVFSFLVLIGLFYFMVGLVTYQGACAPLRDLDKNALFRELDAVIDLNRIIRARDEGRTSEVEETGEELHMSKAIKACNQNQSIFDLLKHNNIYRVEDLTSISIMSESKEEDKKESIFEEDLSTVYLLTSDERIKLEKAHTGNLSGYHSVLYVENMCQALTPSLPTISAALRKLQDDLYYNSRWDSYTRYGRIALLNEAYHFDMYNYEWTDKILKIMGKMKQKLLKIDDLILYENRNFTNSITVLANAVIRAENFLKGRGSHFINSLGQNLTDVVNEQVDEFIRGIMDECSRKVGRCAPLSYIYYRGVDLVCYRLVDPINGFWMGILPAALLLLPLLYVAHKLMCLWKRMHAYAVAVVVVPEPQIGGCPTCTGAPYMPPPIITCTGGKQTYCPCERPGGGGAVIDLETKESTTSTEEAETAVEARSKPLPNSRPVSPKPDQESPAVKRKKD</sequence>
<dbReference type="InParanoid" id="B4LGX2"/>
<dbReference type="InterPro" id="IPR008795">
    <property type="entry name" value="Prominin"/>
</dbReference>
<dbReference type="GO" id="GO:0016020">
    <property type="term" value="C:membrane"/>
    <property type="evidence" value="ECO:0007669"/>
    <property type="project" value="UniProtKB-SubCell"/>
</dbReference>
<gene>
    <name evidence="9" type="primary">Dvir\GJ12707</name>
    <name evidence="9" type="ORF">Dvir_GJ12707</name>
</gene>
<evidence type="ECO:0000256" key="2">
    <source>
        <dbReference type="ARBA" id="ARBA00006058"/>
    </source>
</evidence>
<feature type="transmembrane region" description="Helical" evidence="8">
    <location>
        <begin position="140"/>
        <end position="168"/>
    </location>
</feature>
<evidence type="ECO:0000256" key="6">
    <source>
        <dbReference type="ARBA" id="ARBA00023180"/>
    </source>
</evidence>
<accession>B4LGX2</accession>
<feature type="region of interest" description="Disordered" evidence="7">
    <location>
        <begin position="916"/>
        <end position="959"/>
    </location>
</feature>
<evidence type="ECO:0000256" key="7">
    <source>
        <dbReference type="SAM" id="MobiDB-lite"/>
    </source>
</evidence>
<organism evidence="9 10">
    <name type="scientific">Drosophila virilis</name>
    <name type="common">Fruit fly</name>
    <dbReference type="NCBI Taxonomy" id="7244"/>
    <lineage>
        <taxon>Eukaryota</taxon>
        <taxon>Metazoa</taxon>
        <taxon>Ecdysozoa</taxon>
        <taxon>Arthropoda</taxon>
        <taxon>Hexapoda</taxon>
        <taxon>Insecta</taxon>
        <taxon>Pterygota</taxon>
        <taxon>Neoptera</taxon>
        <taxon>Endopterygota</taxon>
        <taxon>Diptera</taxon>
        <taxon>Brachycera</taxon>
        <taxon>Muscomorpha</taxon>
        <taxon>Ephydroidea</taxon>
        <taxon>Drosophilidae</taxon>
        <taxon>Drosophila</taxon>
    </lineage>
</organism>
<dbReference type="OrthoDB" id="6229420at2759"/>
<dbReference type="HOGENOM" id="CLU_267787_0_0_1"/>
<feature type="transmembrane region" description="Helical" evidence="8">
    <location>
        <begin position="20"/>
        <end position="40"/>
    </location>
</feature>
<feature type="transmembrane region" description="Helical" evidence="8">
    <location>
        <begin position="829"/>
        <end position="848"/>
    </location>
</feature>
<dbReference type="Pfam" id="PF05478">
    <property type="entry name" value="Prominin"/>
    <property type="match status" value="1"/>
</dbReference>
<dbReference type="AlphaFoldDB" id="B4LGX2"/>
<evidence type="ECO:0000256" key="1">
    <source>
        <dbReference type="ARBA" id="ARBA00004141"/>
    </source>
</evidence>
<dbReference type="PANTHER" id="PTHR22730">
    <property type="entry name" value="PROMININ PROM PROTEIN"/>
    <property type="match status" value="1"/>
</dbReference>
<comment type="subcellular location">
    <subcellularLocation>
        <location evidence="1">Membrane</location>
        <topology evidence="1">Multi-pass membrane protein</topology>
    </subcellularLocation>
</comment>
<keyword evidence="6" id="KW-0325">Glycoprotein</keyword>
<dbReference type="PANTHER" id="PTHR22730:SF1">
    <property type="entry name" value="PROMININ-LIKE PROTEIN"/>
    <property type="match status" value="1"/>
</dbReference>
<protein>
    <recommendedName>
        <fullName evidence="11">Prominin-like protein</fullName>
    </recommendedName>
</protein>
<evidence type="ECO:0000256" key="4">
    <source>
        <dbReference type="ARBA" id="ARBA00022989"/>
    </source>
</evidence>
<dbReference type="Proteomes" id="UP000008792">
    <property type="component" value="Unassembled WGS sequence"/>
</dbReference>